<gene>
    <name evidence="3" type="ORF">NCTC10343_02711</name>
</gene>
<keyword evidence="2" id="KW-0472">Membrane</keyword>
<proteinExistence type="predicted"/>
<feature type="transmembrane region" description="Helical" evidence="2">
    <location>
        <begin position="70"/>
        <end position="94"/>
    </location>
</feature>
<accession>A0A0F0G8V3</accession>
<protein>
    <submittedName>
        <fullName evidence="3">Uncharacterized protein</fullName>
    </submittedName>
</protein>
<keyword evidence="2" id="KW-0812">Transmembrane</keyword>
<name>A0A0F0G8V3_PAEPO</name>
<evidence type="ECO:0000313" key="3">
    <source>
        <dbReference type="EMBL" id="SUA69845.1"/>
    </source>
</evidence>
<organism evidence="3 4">
    <name type="scientific">Paenibacillus polymyxa</name>
    <name type="common">Bacillus polymyxa</name>
    <dbReference type="NCBI Taxonomy" id="1406"/>
    <lineage>
        <taxon>Bacteria</taxon>
        <taxon>Bacillati</taxon>
        <taxon>Bacillota</taxon>
        <taxon>Bacilli</taxon>
        <taxon>Bacillales</taxon>
        <taxon>Paenibacillaceae</taxon>
        <taxon>Paenibacillus</taxon>
    </lineage>
</organism>
<dbReference type="AlphaFoldDB" id="A0A0F0G8V3"/>
<dbReference type="EMBL" id="UGSC01000001">
    <property type="protein sequence ID" value="SUA69845.1"/>
    <property type="molecule type" value="Genomic_DNA"/>
</dbReference>
<keyword evidence="2" id="KW-1133">Transmembrane helix</keyword>
<evidence type="ECO:0000256" key="1">
    <source>
        <dbReference type="SAM" id="MobiDB-lite"/>
    </source>
</evidence>
<feature type="region of interest" description="Disordered" evidence="1">
    <location>
        <begin position="1"/>
        <end position="21"/>
    </location>
</feature>
<reference evidence="3 4" key="1">
    <citation type="submission" date="2018-06" db="EMBL/GenBank/DDBJ databases">
        <authorList>
            <consortium name="Pathogen Informatics"/>
            <person name="Doyle S."/>
        </authorList>
    </citation>
    <scope>NUCLEOTIDE SEQUENCE [LARGE SCALE GENOMIC DNA]</scope>
    <source>
        <strain evidence="3 4">NCTC10343</strain>
    </source>
</reference>
<feature type="transmembrane region" description="Helical" evidence="2">
    <location>
        <begin position="34"/>
        <end position="58"/>
    </location>
</feature>
<dbReference type="GeneID" id="93346096"/>
<feature type="compositionally biased region" description="Polar residues" evidence="1">
    <location>
        <begin position="1"/>
        <end position="16"/>
    </location>
</feature>
<sequence length="103" mass="11175">MSNPSNPFNPQYNQQGAPSRPAPVYPPPVSFKEWMISLLLMAIPVVGIVMLFVWAFSGSTNPSKANYAKAGLLWAAIVIVIYIIMAVALLPAIISSLNSSSYY</sequence>
<dbReference type="RefSeq" id="WP_017427018.1">
    <property type="nucleotide sequence ID" value="NZ_CP009909.1"/>
</dbReference>
<dbReference type="Proteomes" id="UP000254400">
    <property type="component" value="Unassembled WGS sequence"/>
</dbReference>
<evidence type="ECO:0000313" key="4">
    <source>
        <dbReference type="Proteomes" id="UP000254400"/>
    </source>
</evidence>
<evidence type="ECO:0000256" key="2">
    <source>
        <dbReference type="SAM" id="Phobius"/>
    </source>
</evidence>